<evidence type="ECO:0000256" key="1">
    <source>
        <dbReference type="SAM" id="Phobius"/>
    </source>
</evidence>
<keyword evidence="1" id="KW-1133">Transmembrane helix</keyword>
<organism evidence="2 3">
    <name type="scientific">Silvimonas terrae</name>
    <dbReference type="NCBI Taxonomy" id="300266"/>
    <lineage>
        <taxon>Bacteria</taxon>
        <taxon>Pseudomonadati</taxon>
        <taxon>Pseudomonadota</taxon>
        <taxon>Betaproteobacteria</taxon>
        <taxon>Neisseriales</taxon>
        <taxon>Chitinibacteraceae</taxon>
        <taxon>Silvimonas</taxon>
    </lineage>
</organism>
<keyword evidence="3" id="KW-1185">Reference proteome</keyword>
<dbReference type="AlphaFoldDB" id="A0A840RFJ8"/>
<name>A0A840RFJ8_9NEIS</name>
<protein>
    <submittedName>
        <fullName evidence="2">Uncharacterized protein</fullName>
    </submittedName>
</protein>
<keyword evidence="1" id="KW-0472">Membrane</keyword>
<proteinExistence type="predicted"/>
<keyword evidence="1" id="KW-0812">Transmembrane</keyword>
<dbReference type="EMBL" id="JACHHN010000004">
    <property type="protein sequence ID" value="MBB5191807.1"/>
    <property type="molecule type" value="Genomic_DNA"/>
</dbReference>
<sequence length="83" mass="9334">MVKQVLPSSLKALPWGFFYFGFLASYLRKPACLLGLNNVLMLAGRLAQKRATDRKVVPKLCVDDKQGRVLQESVEHLSGVFLR</sequence>
<evidence type="ECO:0000313" key="2">
    <source>
        <dbReference type="EMBL" id="MBB5191807.1"/>
    </source>
</evidence>
<accession>A0A840RFJ8</accession>
<comment type="caution">
    <text evidence="2">The sequence shown here is derived from an EMBL/GenBank/DDBJ whole genome shotgun (WGS) entry which is preliminary data.</text>
</comment>
<feature type="transmembrane region" description="Helical" evidence="1">
    <location>
        <begin position="12"/>
        <end position="28"/>
    </location>
</feature>
<gene>
    <name evidence="2" type="ORF">HNQ50_002537</name>
</gene>
<evidence type="ECO:0000313" key="3">
    <source>
        <dbReference type="Proteomes" id="UP000543030"/>
    </source>
</evidence>
<dbReference type="Proteomes" id="UP000543030">
    <property type="component" value="Unassembled WGS sequence"/>
</dbReference>
<reference evidence="2 3" key="1">
    <citation type="submission" date="2020-08" db="EMBL/GenBank/DDBJ databases">
        <title>Genomic Encyclopedia of Type Strains, Phase IV (KMG-IV): sequencing the most valuable type-strain genomes for metagenomic binning, comparative biology and taxonomic classification.</title>
        <authorList>
            <person name="Goeker M."/>
        </authorList>
    </citation>
    <scope>NUCLEOTIDE SEQUENCE [LARGE SCALE GENOMIC DNA]</scope>
    <source>
        <strain evidence="2 3">DSM 18233</strain>
    </source>
</reference>